<proteinExistence type="predicted"/>
<comment type="caution">
    <text evidence="1">The sequence shown here is derived from an EMBL/GenBank/DDBJ whole genome shotgun (WGS) entry which is preliminary data.</text>
</comment>
<organism evidence="1">
    <name type="scientific">bioreactor metagenome</name>
    <dbReference type="NCBI Taxonomy" id="1076179"/>
    <lineage>
        <taxon>unclassified sequences</taxon>
        <taxon>metagenomes</taxon>
        <taxon>ecological metagenomes</taxon>
    </lineage>
</organism>
<sequence>MKIEVRGNRVLIRFICGILNRRIVKDVVLLGDDDNPARMLARGDLDILAALCNAFLLRAAQHLPRLFLIDADIVKRSTLRNAADCSRAERMPAAEHLLDVFMRNGLVFAGEVKIDIRRLVAVEAQKHLKRDIKSHLIIAAAADGAILIRHVDAAGIEQAVYGKVAVLAVRADIVRLKRVYLRDSRHGCDK</sequence>
<name>A0A644YWI2_9ZZZZ</name>
<dbReference type="EMBL" id="VSSQ01006514">
    <property type="protein sequence ID" value="MPM32960.1"/>
    <property type="molecule type" value="Genomic_DNA"/>
</dbReference>
<accession>A0A644YWI2</accession>
<dbReference type="AlphaFoldDB" id="A0A644YWI2"/>
<gene>
    <name evidence="1" type="ORF">SDC9_79527</name>
</gene>
<protein>
    <submittedName>
        <fullName evidence="1">Uncharacterized protein</fullName>
    </submittedName>
</protein>
<evidence type="ECO:0000313" key="1">
    <source>
        <dbReference type="EMBL" id="MPM32960.1"/>
    </source>
</evidence>
<reference evidence="1" key="1">
    <citation type="submission" date="2019-08" db="EMBL/GenBank/DDBJ databases">
        <authorList>
            <person name="Kucharzyk K."/>
            <person name="Murdoch R.W."/>
            <person name="Higgins S."/>
            <person name="Loffler F."/>
        </authorList>
    </citation>
    <scope>NUCLEOTIDE SEQUENCE</scope>
</reference>